<feature type="transmembrane region" description="Helical" evidence="5">
    <location>
        <begin position="383"/>
        <end position="402"/>
    </location>
</feature>
<comment type="subcellular location">
    <subcellularLocation>
        <location evidence="1">Cell membrane</location>
        <topology evidence="1">Multi-pass membrane protein</topology>
    </subcellularLocation>
</comment>
<keyword evidence="4 5" id="KW-0472">Membrane</keyword>
<dbReference type="InterPro" id="IPR020846">
    <property type="entry name" value="MFS_dom"/>
</dbReference>
<feature type="transmembrane region" description="Helical" evidence="5">
    <location>
        <begin position="31"/>
        <end position="51"/>
    </location>
</feature>
<dbReference type="CDD" id="cd17321">
    <property type="entry name" value="MFS_MMR_MDR_like"/>
    <property type="match status" value="1"/>
</dbReference>
<feature type="domain" description="Major facilitator superfamily (MFS) profile" evidence="6">
    <location>
        <begin position="1"/>
        <end position="435"/>
    </location>
</feature>
<name>A0ABV0B395_9ACTN</name>
<dbReference type="Gene3D" id="1.20.1250.20">
    <property type="entry name" value="MFS general substrate transporter like domains"/>
    <property type="match status" value="1"/>
</dbReference>
<feature type="transmembrane region" description="Helical" evidence="5">
    <location>
        <begin position="311"/>
        <end position="330"/>
    </location>
</feature>
<reference evidence="7 8" key="1">
    <citation type="submission" date="2024-05" db="EMBL/GenBank/DDBJ databases">
        <title>Microbispora sp.ZYX-F-249.</title>
        <authorList>
            <person name="Xie H."/>
        </authorList>
    </citation>
    <scope>NUCLEOTIDE SEQUENCE [LARGE SCALE GENOMIC DNA]</scope>
    <source>
        <strain evidence="7 8">ZYX-F-249</strain>
    </source>
</reference>
<feature type="transmembrane region" description="Helical" evidence="5">
    <location>
        <begin position="58"/>
        <end position="80"/>
    </location>
</feature>
<evidence type="ECO:0000256" key="2">
    <source>
        <dbReference type="ARBA" id="ARBA00022692"/>
    </source>
</evidence>
<sequence>MFLVQLDVTVVNVALPHIGADLRTGLPGMQWVVDSYTVVLAACLLAAGVVGDRIGHRAVAVAGLALFGAASLLCGLAPGIGTLVAARALQGFAAALLLPSTLAVVTATFPDRAEQARALGIWAGVSALALPCGPVLGGLLVTLAGWRSVFLVNLPVVVAAIVLTLRRVRGDEPSSGRRLDVPGVLAAAVVLLTLTYCAIAYGHSGVSARTAGAAMVAVLAAAALARWERRAPEPLFPPSVVGDSRFVGANAVAALMNFVGIGVVFVVTLYLQGVRHYDALSAGVMLLPLFAPLALCAPFTGRLAARSGPRLPMLGGLLLGASGAACLTLVTPAGPYAALLPALLGLGLGMGLLTASVVAAALRAGPPSRPGLSSGVNNTARQAAGALGVAVLGAVAGDPADAERFTSGLRWAGVLSALLWIAAIVITLRTVPGRRDRDAPAGRR</sequence>
<feature type="transmembrane region" description="Helical" evidence="5">
    <location>
        <begin position="246"/>
        <end position="273"/>
    </location>
</feature>
<comment type="caution">
    <text evidence="7">The sequence shown here is derived from an EMBL/GenBank/DDBJ whole genome shotgun (WGS) entry which is preliminary data.</text>
</comment>
<evidence type="ECO:0000313" key="8">
    <source>
        <dbReference type="Proteomes" id="UP001447516"/>
    </source>
</evidence>
<keyword evidence="2 5" id="KW-0812">Transmembrane</keyword>
<dbReference type="Proteomes" id="UP001447516">
    <property type="component" value="Unassembled WGS sequence"/>
</dbReference>
<evidence type="ECO:0000256" key="1">
    <source>
        <dbReference type="ARBA" id="ARBA00004651"/>
    </source>
</evidence>
<feature type="transmembrane region" description="Helical" evidence="5">
    <location>
        <begin position="121"/>
        <end position="144"/>
    </location>
</feature>
<proteinExistence type="predicted"/>
<dbReference type="Gene3D" id="1.20.1720.10">
    <property type="entry name" value="Multidrug resistance protein D"/>
    <property type="match status" value="1"/>
</dbReference>
<feature type="transmembrane region" description="Helical" evidence="5">
    <location>
        <begin position="336"/>
        <end position="362"/>
    </location>
</feature>
<protein>
    <submittedName>
        <fullName evidence="7">MFS transporter</fullName>
    </submittedName>
</protein>
<evidence type="ECO:0000256" key="4">
    <source>
        <dbReference type="ARBA" id="ARBA00023136"/>
    </source>
</evidence>
<dbReference type="PROSITE" id="PS50850">
    <property type="entry name" value="MFS"/>
    <property type="match status" value="1"/>
</dbReference>
<dbReference type="InterPro" id="IPR011701">
    <property type="entry name" value="MFS"/>
</dbReference>
<feature type="transmembrane region" description="Helical" evidence="5">
    <location>
        <begin position="408"/>
        <end position="428"/>
    </location>
</feature>
<dbReference type="EMBL" id="JBDJAW010000050">
    <property type="protein sequence ID" value="MEN3540435.1"/>
    <property type="molecule type" value="Genomic_DNA"/>
</dbReference>
<dbReference type="SUPFAM" id="SSF103473">
    <property type="entry name" value="MFS general substrate transporter"/>
    <property type="match status" value="1"/>
</dbReference>
<feature type="transmembrane region" description="Helical" evidence="5">
    <location>
        <begin position="279"/>
        <end position="299"/>
    </location>
</feature>
<feature type="transmembrane region" description="Helical" evidence="5">
    <location>
        <begin position="150"/>
        <end position="168"/>
    </location>
</feature>
<keyword evidence="3 5" id="KW-1133">Transmembrane helix</keyword>
<feature type="transmembrane region" description="Helical" evidence="5">
    <location>
        <begin position="207"/>
        <end position="225"/>
    </location>
</feature>
<dbReference type="InterPro" id="IPR036259">
    <property type="entry name" value="MFS_trans_sf"/>
</dbReference>
<dbReference type="PANTHER" id="PTHR42718:SF42">
    <property type="entry name" value="EXPORT PROTEIN"/>
    <property type="match status" value="1"/>
</dbReference>
<keyword evidence="8" id="KW-1185">Reference proteome</keyword>
<evidence type="ECO:0000313" key="7">
    <source>
        <dbReference type="EMBL" id="MEN3540435.1"/>
    </source>
</evidence>
<feature type="transmembrane region" description="Helical" evidence="5">
    <location>
        <begin position="180"/>
        <end position="201"/>
    </location>
</feature>
<feature type="transmembrane region" description="Helical" evidence="5">
    <location>
        <begin position="92"/>
        <end position="109"/>
    </location>
</feature>
<accession>A0ABV0B395</accession>
<dbReference type="Pfam" id="PF07690">
    <property type="entry name" value="MFS_1"/>
    <property type="match status" value="1"/>
</dbReference>
<organism evidence="7 8">
    <name type="scientific">Microbispora maris</name>
    <dbReference type="NCBI Taxonomy" id="3144104"/>
    <lineage>
        <taxon>Bacteria</taxon>
        <taxon>Bacillati</taxon>
        <taxon>Actinomycetota</taxon>
        <taxon>Actinomycetes</taxon>
        <taxon>Streptosporangiales</taxon>
        <taxon>Streptosporangiaceae</taxon>
        <taxon>Microbispora</taxon>
    </lineage>
</organism>
<evidence type="ECO:0000259" key="6">
    <source>
        <dbReference type="PROSITE" id="PS50850"/>
    </source>
</evidence>
<evidence type="ECO:0000256" key="3">
    <source>
        <dbReference type="ARBA" id="ARBA00022989"/>
    </source>
</evidence>
<evidence type="ECO:0000256" key="5">
    <source>
        <dbReference type="SAM" id="Phobius"/>
    </source>
</evidence>
<gene>
    <name evidence="7" type="ORF">AAH991_35355</name>
</gene>
<dbReference type="PANTHER" id="PTHR42718">
    <property type="entry name" value="MAJOR FACILITATOR SUPERFAMILY MULTIDRUG TRANSPORTER MFSC"/>
    <property type="match status" value="1"/>
</dbReference>
<dbReference type="RefSeq" id="WP_346230290.1">
    <property type="nucleotide sequence ID" value="NZ_JBDJAW010000050.1"/>
</dbReference>